<reference evidence="2" key="1">
    <citation type="journal article" date="2014" name="Gene">
        <title>Genome-guided analysis of transformation efficiency and carbon dioxide assimilation by Moorella thermoacetica Y72.</title>
        <authorList>
            <person name="Tsukahara K."/>
            <person name="Kita A."/>
            <person name="Nakashimada Y."/>
            <person name="Hoshino T."/>
            <person name="Murakami K."/>
        </authorList>
    </citation>
    <scope>NUCLEOTIDE SEQUENCE [LARGE SCALE GENOMIC DNA]</scope>
    <source>
        <strain evidence="2">Y72</strain>
    </source>
</reference>
<dbReference type="SUPFAM" id="SSF52980">
    <property type="entry name" value="Restriction endonuclease-like"/>
    <property type="match status" value="1"/>
</dbReference>
<dbReference type="PANTHER" id="PTHR34107:SF4">
    <property type="entry name" value="SLL1222 PROTEIN"/>
    <property type="match status" value="1"/>
</dbReference>
<feature type="domain" description="Putative restriction endonuclease" evidence="1">
    <location>
        <begin position="18"/>
        <end position="183"/>
    </location>
</feature>
<dbReference type="EMBL" id="DF238840">
    <property type="protein sequence ID" value="GAF25576.1"/>
    <property type="molecule type" value="Genomic_DNA"/>
</dbReference>
<dbReference type="InterPro" id="IPR011335">
    <property type="entry name" value="Restrct_endonuc-II-like"/>
</dbReference>
<protein>
    <submittedName>
        <fullName evidence="2">Uncharacterized protein conserved in cyanobacteria</fullName>
    </submittedName>
</protein>
<organism evidence="2">
    <name type="scientific">Moorella thermoacetica Y72</name>
    <dbReference type="NCBI Taxonomy" id="1325331"/>
    <lineage>
        <taxon>Bacteria</taxon>
        <taxon>Bacillati</taxon>
        <taxon>Bacillota</taxon>
        <taxon>Clostridia</taxon>
        <taxon>Neomoorellales</taxon>
        <taxon>Neomoorellaceae</taxon>
        <taxon>Neomoorella</taxon>
    </lineage>
</organism>
<dbReference type="Proteomes" id="UP000063718">
    <property type="component" value="Unassembled WGS sequence"/>
</dbReference>
<dbReference type="InterPro" id="IPR008538">
    <property type="entry name" value="Uma2"/>
</dbReference>
<dbReference type="Gene3D" id="3.90.1570.10">
    <property type="entry name" value="tt1808, chain A"/>
    <property type="match status" value="1"/>
</dbReference>
<dbReference type="AlphaFoldDB" id="A0A0S6UCB1"/>
<dbReference type="InterPro" id="IPR012296">
    <property type="entry name" value="Nuclease_put_TT1808"/>
</dbReference>
<gene>
    <name evidence="2" type="ORF">MTY_0911</name>
</gene>
<evidence type="ECO:0000313" key="2">
    <source>
        <dbReference type="EMBL" id="GAF25576.1"/>
    </source>
</evidence>
<sequence>MKRMEIAATDDKQKYTYDDYIRLDDDNRYEVVEGELLLTPSPGFKHQDVVRKLAGLLSAWIEGQNLGVVITAPFDVVLARDTVLQPDIVYLARENYHRLTNACLQGAPDLVIEVISPSTIRRDRIRKSRLYLKHGVKEYWLVDPEGGTVEIFTYTLEGWRLAGTYSQEEILNSPLLPELAIDLNAVFTHAEGLSSYISRLPKE</sequence>
<dbReference type="Pfam" id="PF05685">
    <property type="entry name" value="Uma2"/>
    <property type="match status" value="1"/>
</dbReference>
<proteinExistence type="predicted"/>
<name>A0A0S6UCB1_NEOTH</name>
<dbReference type="PANTHER" id="PTHR34107">
    <property type="entry name" value="SLL0198 PROTEIN-RELATED"/>
    <property type="match status" value="1"/>
</dbReference>
<accession>A0A0S6UCB1</accession>
<dbReference type="CDD" id="cd06260">
    <property type="entry name" value="DUF820-like"/>
    <property type="match status" value="1"/>
</dbReference>
<evidence type="ECO:0000259" key="1">
    <source>
        <dbReference type="Pfam" id="PF05685"/>
    </source>
</evidence>